<protein>
    <submittedName>
        <fullName evidence="3">Spy/CpxP family protein refolding chaperone</fullName>
    </submittedName>
</protein>
<evidence type="ECO:0000256" key="1">
    <source>
        <dbReference type="SAM" id="MobiDB-lite"/>
    </source>
</evidence>
<organism evidence="3 4">
    <name type="scientific">Caulobacter ginsengisoli</name>
    <dbReference type="NCBI Taxonomy" id="400775"/>
    <lineage>
        <taxon>Bacteria</taxon>
        <taxon>Pseudomonadati</taxon>
        <taxon>Pseudomonadota</taxon>
        <taxon>Alphaproteobacteria</taxon>
        <taxon>Caulobacterales</taxon>
        <taxon>Caulobacteraceae</taxon>
        <taxon>Caulobacter</taxon>
    </lineage>
</organism>
<proteinExistence type="predicted"/>
<dbReference type="Proteomes" id="UP001228905">
    <property type="component" value="Unassembled WGS sequence"/>
</dbReference>
<evidence type="ECO:0000313" key="4">
    <source>
        <dbReference type="Proteomes" id="UP001228905"/>
    </source>
</evidence>
<dbReference type="InterPro" id="IPR012899">
    <property type="entry name" value="LTXXQ"/>
</dbReference>
<evidence type="ECO:0000313" key="3">
    <source>
        <dbReference type="EMBL" id="MDQ0464919.1"/>
    </source>
</evidence>
<gene>
    <name evidence="3" type="ORF">QO010_002703</name>
</gene>
<name>A0ABU0ISD5_9CAUL</name>
<reference evidence="3 4" key="1">
    <citation type="submission" date="2023-07" db="EMBL/GenBank/DDBJ databases">
        <title>Genomic Encyclopedia of Type Strains, Phase IV (KMG-IV): sequencing the most valuable type-strain genomes for metagenomic binning, comparative biology and taxonomic classification.</title>
        <authorList>
            <person name="Goeker M."/>
        </authorList>
    </citation>
    <scope>NUCLEOTIDE SEQUENCE [LARGE SCALE GENOMIC DNA]</scope>
    <source>
        <strain evidence="3 4">DSM 18695</strain>
    </source>
</reference>
<evidence type="ECO:0000256" key="2">
    <source>
        <dbReference type="SAM" id="SignalP"/>
    </source>
</evidence>
<dbReference type="RefSeq" id="WP_307349926.1">
    <property type="nucleotide sequence ID" value="NZ_JAUSVS010000005.1"/>
</dbReference>
<keyword evidence="4" id="KW-1185">Reference proteome</keyword>
<comment type="caution">
    <text evidence="3">The sequence shown here is derived from an EMBL/GenBank/DDBJ whole genome shotgun (WGS) entry which is preliminary data.</text>
</comment>
<sequence>MTFNPTRLGLLASAALILTLAGAAQAADTPPPKVERKVVIMGGPGGGMMGGPMGGMGEKMDPAKHAQHLRDVLQLRPDQEGALQAFLKSMEHPKDMGDMPKMDGPMTTPQRLDMMLTMMAKHQAMMEKHVAAVKAFYAQLSPAQQKAFDALHDEMMGGMMGGGGMRMIMRRGPHSDDGGMGPPPPPPGE</sequence>
<keyword evidence="2" id="KW-0732">Signal</keyword>
<accession>A0ABU0ISD5</accession>
<dbReference type="EMBL" id="JAUSVS010000005">
    <property type="protein sequence ID" value="MDQ0464919.1"/>
    <property type="molecule type" value="Genomic_DNA"/>
</dbReference>
<feature type="chain" id="PRO_5046824426" evidence="2">
    <location>
        <begin position="27"/>
        <end position="189"/>
    </location>
</feature>
<feature type="signal peptide" evidence="2">
    <location>
        <begin position="1"/>
        <end position="26"/>
    </location>
</feature>
<feature type="region of interest" description="Disordered" evidence="1">
    <location>
        <begin position="167"/>
        <end position="189"/>
    </location>
</feature>
<dbReference type="Pfam" id="PF07813">
    <property type="entry name" value="LTXXQ"/>
    <property type="match status" value="1"/>
</dbReference>